<evidence type="ECO:0000313" key="2">
    <source>
        <dbReference type="Proteomes" id="UP000887575"/>
    </source>
</evidence>
<name>A0AAF3ELZ1_9BILA</name>
<organism evidence="2 3">
    <name type="scientific">Mesorhabditis belari</name>
    <dbReference type="NCBI Taxonomy" id="2138241"/>
    <lineage>
        <taxon>Eukaryota</taxon>
        <taxon>Metazoa</taxon>
        <taxon>Ecdysozoa</taxon>
        <taxon>Nematoda</taxon>
        <taxon>Chromadorea</taxon>
        <taxon>Rhabditida</taxon>
        <taxon>Rhabditina</taxon>
        <taxon>Rhabditomorpha</taxon>
        <taxon>Rhabditoidea</taxon>
        <taxon>Rhabditidae</taxon>
        <taxon>Mesorhabditinae</taxon>
        <taxon>Mesorhabditis</taxon>
    </lineage>
</organism>
<proteinExistence type="predicted"/>
<dbReference type="WBParaSite" id="MBELARI_LOCUS15064">
    <property type="protein sequence ID" value="MBELARI_LOCUS15064"/>
    <property type="gene ID" value="MBELARI_LOCUS15064"/>
</dbReference>
<dbReference type="Proteomes" id="UP000887575">
    <property type="component" value="Unassembled WGS sequence"/>
</dbReference>
<keyword evidence="1" id="KW-0732">Signal</keyword>
<evidence type="ECO:0000256" key="1">
    <source>
        <dbReference type="SAM" id="SignalP"/>
    </source>
</evidence>
<feature type="chain" id="PRO_5042191584" evidence="1">
    <location>
        <begin position="18"/>
        <end position="147"/>
    </location>
</feature>
<dbReference type="AlphaFoldDB" id="A0AAF3ELZ1"/>
<sequence length="147" mass="17384">MLKLVVFCVCVIVFVTAHGDGEKGKRHHRHEWFTKFLATLPEDQRKQVEEIKSSTPDRKERREKLHKFFESLPADKRPHFPQPKFVEKLPADIQAKIKAVHEDRSIQFRDRFKKIREILDSLPEDLKKLVPQRGPFKHGHVESSEEN</sequence>
<dbReference type="InterPro" id="IPR038289">
    <property type="entry name" value="DVA-1_sf"/>
</dbReference>
<protein>
    <submittedName>
        <fullName evidence="3">Uncharacterized protein</fullName>
    </submittedName>
</protein>
<feature type="signal peptide" evidence="1">
    <location>
        <begin position="1"/>
        <end position="17"/>
    </location>
</feature>
<evidence type="ECO:0000313" key="3">
    <source>
        <dbReference type="WBParaSite" id="MBELARI_LOCUS15064"/>
    </source>
</evidence>
<accession>A0AAF3ELZ1</accession>
<reference evidence="3" key="1">
    <citation type="submission" date="2024-02" db="UniProtKB">
        <authorList>
            <consortium name="WormBaseParasite"/>
        </authorList>
    </citation>
    <scope>IDENTIFICATION</scope>
</reference>
<keyword evidence="2" id="KW-1185">Reference proteome</keyword>
<dbReference type="Gene3D" id="1.10.533.30">
    <property type="entry name" value="Nematode polyprotein allergen ABA-1"/>
    <property type="match status" value="1"/>
</dbReference>